<keyword evidence="2" id="KW-1185">Reference proteome</keyword>
<dbReference type="EMBL" id="JASCZI010272297">
    <property type="protein sequence ID" value="MED6221526.1"/>
    <property type="molecule type" value="Genomic_DNA"/>
</dbReference>
<name>A0ABU6ZHU1_9FABA</name>
<gene>
    <name evidence="1" type="ORF">PIB30_055672</name>
</gene>
<comment type="caution">
    <text evidence="1">The sequence shown here is derived from an EMBL/GenBank/DDBJ whole genome shotgun (WGS) entry which is preliminary data.</text>
</comment>
<organism evidence="1 2">
    <name type="scientific">Stylosanthes scabra</name>
    <dbReference type="NCBI Taxonomy" id="79078"/>
    <lineage>
        <taxon>Eukaryota</taxon>
        <taxon>Viridiplantae</taxon>
        <taxon>Streptophyta</taxon>
        <taxon>Embryophyta</taxon>
        <taxon>Tracheophyta</taxon>
        <taxon>Spermatophyta</taxon>
        <taxon>Magnoliopsida</taxon>
        <taxon>eudicotyledons</taxon>
        <taxon>Gunneridae</taxon>
        <taxon>Pentapetalae</taxon>
        <taxon>rosids</taxon>
        <taxon>fabids</taxon>
        <taxon>Fabales</taxon>
        <taxon>Fabaceae</taxon>
        <taxon>Papilionoideae</taxon>
        <taxon>50 kb inversion clade</taxon>
        <taxon>dalbergioids sensu lato</taxon>
        <taxon>Dalbergieae</taxon>
        <taxon>Pterocarpus clade</taxon>
        <taxon>Stylosanthes</taxon>
    </lineage>
</organism>
<dbReference type="Proteomes" id="UP001341840">
    <property type="component" value="Unassembled WGS sequence"/>
</dbReference>
<reference evidence="1 2" key="1">
    <citation type="journal article" date="2023" name="Plants (Basel)">
        <title>Bridging the Gap: Combining Genomics and Transcriptomics Approaches to Understand Stylosanthes scabra, an Orphan Legume from the Brazilian Caatinga.</title>
        <authorList>
            <person name="Ferreira-Neto J.R.C."/>
            <person name="da Silva M.D."/>
            <person name="Binneck E."/>
            <person name="de Melo N.F."/>
            <person name="da Silva R.H."/>
            <person name="de Melo A.L.T.M."/>
            <person name="Pandolfi V."/>
            <person name="Bustamante F.O."/>
            <person name="Brasileiro-Vidal A.C."/>
            <person name="Benko-Iseppon A.M."/>
        </authorList>
    </citation>
    <scope>NUCLEOTIDE SEQUENCE [LARGE SCALE GENOMIC DNA]</scope>
    <source>
        <tissue evidence="1">Leaves</tissue>
    </source>
</reference>
<evidence type="ECO:0000313" key="1">
    <source>
        <dbReference type="EMBL" id="MED6221526.1"/>
    </source>
</evidence>
<protein>
    <submittedName>
        <fullName evidence="1">Uncharacterized protein</fullName>
    </submittedName>
</protein>
<sequence length="104" mass="12239">MENDAHSPWYYLYAIRCTCRNYTCINSTLSSPLFHTQQEDQVFRLSSPICEVREKISRNVCQNPEEVKPYVRRKRCFSDDHWVALASTPNRATASRSRPMIPLR</sequence>
<accession>A0ABU6ZHU1</accession>
<evidence type="ECO:0000313" key="2">
    <source>
        <dbReference type="Proteomes" id="UP001341840"/>
    </source>
</evidence>
<proteinExistence type="predicted"/>